<organism evidence="1 2">
    <name type="scientific">Paralvinella palmiformis</name>
    <dbReference type="NCBI Taxonomy" id="53620"/>
    <lineage>
        <taxon>Eukaryota</taxon>
        <taxon>Metazoa</taxon>
        <taxon>Spiralia</taxon>
        <taxon>Lophotrochozoa</taxon>
        <taxon>Annelida</taxon>
        <taxon>Polychaeta</taxon>
        <taxon>Sedentaria</taxon>
        <taxon>Canalipalpata</taxon>
        <taxon>Terebellida</taxon>
        <taxon>Terebelliformia</taxon>
        <taxon>Alvinellidae</taxon>
        <taxon>Paralvinella</taxon>
    </lineage>
</organism>
<reference evidence="1" key="1">
    <citation type="journal article" date="2023" name="Mol. Biol. Evol.">
        <title>Third-Generation Sequencing Reveals the Adaptive Role of the Epigenome in Three Deep-Sea Polychaetes.</title>
        <authorList>
            <person name="Perez M."/>
            <person name="Aroh O."/>
            <person name="Sun Y."/>
            <person name="Lan Y."/>
            <person name="Juniper S.K."/>
            <person name="Young C.R."/>
            <person name="Angers B."/>
            <person name="Qian P.Y."/>
        </authorList>
    </citation>
    <scope>NUCLEOTIDE SEQUENCE</scope>
    <source>
        <strain evidence="1">P08H-3</strain>
    </source>
</reference>
<protein>
    <recommendedName>
        <fullName evidence="3">Immunoglobulin I-set domain-containing protein</fullName>
    </recommendedName>
</protein>
<evidence type="ECO:0000313" key="2">
    <source>
        <dbReference type="Proteomes" id="UP001208570"/>
    </source>
</evidence>
<sequence length="78" mass="8846">MSHCYRLFFWVFFPGRYRYITKEEKDGEYYIALELSSPQAGDGGTYKLNAKNPAGESNANLKLNLDGRSLSLSLSLCE</sequence>
<dbReference type="SUPFAM" id="SSF48726">
    <property type="entry name" value="Immunoglobulin"/>
    <property type="match status" value="1"/>
</dbReference>
<keyword evidence="2" id="KW-1185">Reference proteome</keyword>
<evidence type="ECO:0000313" key="1">
    <source>
        <dbReference type="EMBL" id="KAK2158170.1"/>
    </source>
</evidence>
<dbReference type="InterPro" id="IPR036179">
    <property type="entry name" value="Ig-like_dom_sf"/>
</dbReference>
<dbReference type="AlphaFoldDB" id="A0AAD9N645"/>
<dbReference type="EMBL" id="JAODUP010000175">
    <property type="protein sequence ID" value="KAK2158170.1"/>
    <property type="molecule type" value="Genomic_DNA"/>
</dbReference>
<comment type="caution">
    <text evidence="1">The sequence shown here is derived from an EMBL/GenBank/DDBJ whole genome shotgun (WGS) entry which is preliminary data.</text>
</comment>
<dbReference type="Gene3D" id="2.60.40.10">
    <property type="entry name" value="Immunoglobulins"/>
    <property type="match status" value="1"/>
</dbReference>
<name>A0AAD9N645_9ANNE</name>
<accession>A0AAD9N645</accession>
<dbReference type="InterPro" id="IPR013783">
    <property type="entry name" value="Ig-like_fold"/>
</dbReference>
<gene>
    <name evidence="1" type="ORF">LSH36_175g03027</name>
</gene>
<evidence type="ECO:0008006" key="3">
    <source>
        <dbReference type="Google" id="ProtNLM"/>
    </source>
</evidence>
<dbReference type="Proteomes" id="UP001208570">
    <property type="component" value="Unassembled WGS sequence"/>
</dbReference>
<proteinExistence type="predicted"/>